<dbReference type="InterPro" id="IPR036614">
    <property type="entry name" value="RusA-like_sf"/>
</dbReference>
<gene>
    <name evidence="1" type="ORF">IV56_GL001092</name>
</gene>
<organism evidence="1 2">
    <name type="scientific">Lacticaseibacillus saniviri JCM 17471 = DSM 24301</name>
    <dbReference type="NCBI Taxonomy" id="1293598"/>
    <lineage>
        <taxon>Bacteria</taxon>
        <taxon>Bacillati</taxon>
        <taxon>Bacillota</taxon>
        <taxon>Bacilli</taxon>
        <taxon>Lactobacillales</taxon>
        <taxon>Lactobacillaceae</taxon>
        <taxon>Lacticaseibacillus</taxon>
    </lineage>
</organism>
<evidence type="ECO:0000313" key="1">
    <source>
        <dbReference type="EMBL" id="KRO16503.1"/>
    </source>
</evidence>
<evidence type="ECO:0000313" key="2">
    <source>
        <dbReference type="Proteomes" id="UP000050969"/>
    </source>
</evidence>
<dbReference type="STRING" id="1293598.IV56_GL001092"/>
<keyword evidence="2" id="KW-1185">Reference proteome</keyword>
<sequence>MTQYAQRAFTGEPLEGPIDFRLKIYRPIQKAGSKALKAKKVSGEILPTVKPDLDNVYKAVSDALTGIVYVDDNQVTDLLVIKRYSDNPRVEVEIKGLE</sequence>
<dbReference type="GO" id="GO:0006281">
    <property type="term" value="P:DNA repair"/>
    <property type="evidence" value="ECO:0007669"/>
    <property type="project" value="InterPro"/>
</dbReference>
<comment type="caution">
    <text evidence="1">The sequence shown here is derived from an EMBL/GenBank/DDBJ whole genome shotgun (WGS) entry which is preliminary data.</text>
</comment>
<dbReference type="SUPFAM" id="SSF103084">
    <property type="entry name" value="Holliday junction resolvase RusA"/>
    <property type="match status" value="1"/>
</dbReference>
<dbReference type="Pfam" id="PF05866">
    <property type="entry name" value="RusA"/>
    <property type="match status" value="1"/>
</dbReference>
<protein>
    <recommendedName>
        <fullName evidence="3">Holliday junction resolvase</fullName>
    </recommendedName>
</protein>
<evidence type="ECO:0008006" key="3">
    <source>
        <dbReference type="Google" id="ProtNLM"/>
    </source>
</evidence>
<dbReference type="AlphaFoldDB" id="A0A0R2MSF2"/>
<dbReference type="GO" id="GO:0000287">
    <property type="term" value="F:magnesium ion binding"/>
    <property type="evidence" value="ECO:0007669"/>
    <property type="project" value="InterPro"/>
</dbReference>
<dbReference type="Gene3D" id="3.30.1330.70">
    <property type="entry name" value="Holliday junction resolvase RusA"/>
    <property type="match status" value="1"/>
</dbReference>
<dbReference type="EMBL" id="JQCE01000037">
    <property type="protein sequence ID" value="KRO16503.1"/>
    <property type="molecule type" value="Genomic_DNA"/>
</dbReference>
<accession>A0A0R2MSF2</accession>
<dbReference type="InterPro" id="IPR008822">
    <property type="entry name" value="Endonuclease_RusA-like"/>
</dbReference>
<proteinExistence type="predicted"/>
<dbReference type="PATRIC" id="fig|1293598.4.peg.1151"/>
<reference evidence="1 2" key="1">
    <citation type="journal article" date="2015" name="Genome Announc.">
        <title>Expanding the biotechnology potential of lactobacilli through comparative genomics of 213 strains and associated genera.</title>
        <authorList>
            <person name="Sun Z."/>
            <person name="Harris H.M."/>
            <person name="McCann A."/>
            <person name="Guo C."/>
            <person name="Argimon S."/>
            <person name="Zhang W."/>
            <person name="Yang X."/>
            <person name="Jeffery I.B."/>
            <person name="Cooney J.C."/>
            <person name="Kagawa T.F."/>
            <person name="Liu W."/>
            <person name="Song Y."/>
            <person name="Salvetti E."/>
            <person name="Wrobel A."/>
            <person name="Rasinkangas P."/>
            <person name="Parkhill J."/>
            <person name="Rea M.C."/>
            <person name="O'Sullivan O."/>
            <person name="Ritari J."/>
            <person name="Douillard F.P."/>
            <person name="Paul Ross R."/>
            <person name="Yang R."/>
            <person name="Briner A.E."/>
            <person name="Felis G.E."/>
            <person name="de Vos W.M."/>
            <person name="Barrangou R."/>
            <person name="Klaenhammer T.R."/>
            <person name="Caufield P.W."/>
            <person name="Cui Y."/>
            <person name="Zhang H."/>
            <person name="O'Toole P.W."/>
        </authorList>
    </citation>
    <scope>NUCLEOTIDE SEQUENCE [LARGE SCALE GENOMIC DNA]</scope>
    <source>
        <strain evidence="1 2">DSM 24301</strain>
    </source>
</reference>
<dbReference type="Proteomes" id="UP000050969">
    <property type="component" value="Unassembled WGS sequence"/>
</dbReference>
<name>A0A0R2MSF2_9LACO</name>
<dbReference type="GO" id="GO:0006310">
    <property type="term" value="P:DNA recombination"/>
    <property type="evidence" value="ECO:0007669"/>
    <property type="project" value="InterPro"/>
</dbReference>